<keyword evidence="1" id="KW-0229">DNA integration</keyword>
<dbReference type="Proteomes" id="UP000221538">
    <property type="component" value="Unassembled WGS sequence"/>
</dbReference>
<dbReference type="InterPro" id="IPR002104">
    <property type="entry name" value="Integrase_catalytic"/>
</dbReference>
<dbReference type="EMBL" id="CP060035">
    <property type="protein sequence ID" value="QOT70987.1"/>
    <property type="molecule type" value="Genomic_DNA"/>
</dbReference>
<dbReference type="GO" id="GO:0015074">
    <property type="term" value="P:DNA integration"/>
    <property type="evidence" value="ECO:0007669"/>
    <property type="project" value="UniProtKB-KW"/>
</dbReference>
<evidence type="ECO:0000256" key="1">
    <source>
        <dbReference type="ARBA" id="ARBA00022908"/>
    </source>
</evidence>
<dbReference type="InterPro" id="IPR004107">
    <property type="entry name" value="Integrase_SAM-like_N"/>
</dbReference>
<dbReference type="InterPro" id="IPR050090">
    <property type="entry name" value="Tyrosine_recombinase_XerCD"/>
</dbReference>
<evidence type="ECO:0000259" key="5">
    <source>
        <dbReference type="PROSITE" id="PS51898"/>
    </source>
</evidence>
<dbReference type="Pfam" id="PF02899">
    <property type="entry name" value="Phage_int_SAM_1"/>
    <property type="match status" value="1"/>
</dbReference>
<dbReference type="PROSITE" id="PS51898">
    <property type="entry name" value="TYR_RECOMBINASE"/>
    <property type="match status" value="1"/>
</dbReference>
<dbReference type="Gene3D" id="1.10.150.130">
    <property type="match status" value="1"/>
</dbReference>
<dbReference type="InterPro" id="IPR013762">
    <property type="entry name" value="Integrase-like_cat_sf"/>
</dbReference>
<dbReference type="EMBL" id="BEWI01000032">
    <property type="protein sequence ID" value="GAY24331.1"/>
    <property type="molecule type" value="Genomic_DNA"/>
</dbReference>
<reference evidence="7" key="3">
    <citation type="submission" date="2017-10" db="EMBL/GenBank/DDBJ databases">
        <title>Bioaugmenting a lab-scale membrane bioreactor with Sphingobium fuliginis OMI to degrade 4-tert-butylphenol.</title>
        <authorList>
            <person name="Takada K."/>
            <person name="Shiba T."/>
            <person name="Soda S."/>
            <person name="Inoue D."/>
            <person name="Miyake M."/>
            <person name="Eguchi M."/>
            <person name="Ike M."/>
        </authorList>
    </citation>
    <scope>NUCLEOTIDE SEQUENCE</scope>
    <source>
        <strain evidence="7">OMI</strain>
    </source>
</reference>
<dbReference type="InterPro" id="IPR044068">
    <property type="entry name" value="CB"/>
</dbReference>
<dbReference type="Pfam" id="PF00589">
    <property type="entry name" value="Phage_integrase"/>
    <property type="match status" value="1"/>
</dbReference>
<evidence type="ECO:0000313" key="7">
    <source>
        <dbReference type="EMBL" id="GAY24331.1"/>
    </source>
</evidence>
<reference evidence="7 9" key="1">
    <citation type="journal article" date="2013" name="Biodegradation">
        <title>Occurrence of 4-tert-butylphenol (4-t-BP) biodegradation in an aquatic sample caused by the presence of Spirodela polyrrhiza and isolation of a 4-t-BP-utilizing bacterium.</title>
        <authorList>
            <person name="Ogata Y."/>
            <person name="Toyama T."/>
            <person name="Yu N."/>
            <person name="Wang X."/>
            <person name="Sei K."/>
            <person name="Ike M."/>
        </authorList>
    </citation>
    <scope>NUCLEOTIDE SEQUENCE [LARGE SCALE GENOMIC DNA]</scope>
    <source>
        <strain evidence="7 9">OMI</strain>
    </source>
</reference>
<reference evidence="7" key="4">
    <citation type="submission" date="2017-10" db="EMBL/GenBank/DDBJ databases">
        <authorList>
            <person name="Banno H."/>
            <person name="Chua N.-H."/>
        </authorList>
    </citation>
    <scope>NUCLEOTIDE SEQUENCE</scope>
    <source>
        <strain evidence="7">OMI</strain>
    </source>
</reference>
<protein>
    <submittedName>
        <fullName evidence="7">Mobile element protein</fullName>
    </submittedName>
    <submittedName>
        <fullName evidence="8">Tyrosine-type recombinase/integrase</fullName>
    </submittedName>
</protein>
<dbReference type="SUPFAM" id="SSF56349">
    <property type="entry name" value="DNA breaking-rejoining enzymes"/>
    <property type="match status" value="1"/>
</dbReference>
<dbReference type="GO" id="GO:0006310">
    <property type="term" value="P:DNA recombination"/>
    <property type="evidence" value="ECO:0007669"/>
    <property type="project" value="UniProtKB-KW"/>
</dbReference>
<evidence type="ECO:0000256" key="2">
    <source>
        <dbReference type="ARBA" id="ARBA00023125"/>
    </source>
</evidence>
<evidence type="ECO:0000256" key="3">
    <source>
        <dbReference type="ARBA" id="ARBA00023172"/>
    </source>
</evidence>
<dbReference type="AlphaFoldDB" id="A0A292ZN72"/>
<evidence type="ECO:0000256" key="4">
    <source>
        <dbReference type="PROSITE-ProRule" id="PRU01248"/>
    </source>
</evidence>
<evidence type="ECO:0000313" key="8">
    <source>
        <dbReference type="EMBL" id="QOT70987.1"/>
    </source>
</evidence>
<evidence type="ECO:0000313" key="10">
    <source>
        <dbReference type="Proteomes" id="UP000593663"/>
    </source>
</evidence>
<keyword evidence="3" id="KW-0233">DNA recombination</keyword>
<evidence type="ECO:0000259" key="6">
    <source>
        <dbReference type="PROSITE" id="PS51900"/>
    </source>
</evidence>
<proteinExistence type="predicted"/>
<dbReference type="PANTHER" id="PTHR30349">
    <property type="entry name" value="PHAGE INTEGRASE-RELATED"/>
    <property type="match status" value="1"/>
</dbReference>
<organism evidence="7 9">
    <name type="scientific">Sphingobium fuliginis (strain ATCC 27551)</name>
    <dbReference type="NCBI Taxonomy" id="336203"/>
    <lineage>
        <taxon>Bacteria</taxon>
        <taxon>Pseudomonadati</taxon>
        <taxon>Pseudomonadota</taxon>
        <taxon>Alphaproteobacteria</taxon>
        <taxon>Sphingomonadales</taxon>
        <taxon>Sphingomonadaceae</taxon>
        <taxon>Sphingobium</taxon>
    </lineage>
</organism>
<reference evidence="10" key="5">
    <citation type="submission" date="2020-08" db="EMBL/GenBank/DDBJ databases">
        <title>Complete genome sequence of Sphingobium barthaii strain KK22, a high-molecular-weight polycyclic aromatic hydrocarbon-degrading soil bacterium.</title>
        <authorList>
            <person name="Mori J.F."/>
            <person name="Kanaly R.A."/>
        </authorList>
    </citation>
    <scope>NUCLEOTIDE SEQUENCE [LARGE SCALE GENOMIC DNA]</scope>
    <source>
        <strain evidence="10">KK22</strain>
    </source>
</reference>
<dbReference type="Proteomes" id="UP000593663">
    <property type="component" value="Chromosome 1"/>
</dbReference>
<dbReference type="PANTHER" id="PTHR30349:SF90">
    <property type="entry name" value="TYROSINE RECOMBINASE XERD"/>
    <property type="match status" value="1"/>
</dbReference>
<dbReference type="PROSITE" id="PS51900">
    <property type="entry name" value="CB"/>
    <property type="match status" value="1"/>
</dbReference>
<evidence type="ECO:0000313" key="9">
    <source>
        <dbReference type="Proteomes" id="UP000221538"/>
    </source>
</evidence>
<dbReference type="RefSeq" id="WP_025549764.1">
    <property type="nucleotide sequence ID" value="NZ_BATN01000054.1"/>
</dbReference>
<dbReference type="Gene3D" id="1.10.443.10">
    <property type="entry name" value="Intergrase catalytic core"/>
    <property type="match status" value="1"/>
</dbReference>
<dbReference type="GO" id="GO:0003677">
    <property type="term" value="F:DNA binding"/>
    <property type="evidence" value="ECO:0007669"/>
    <property type="project" value="UniProtKB-UniRule"/>
</dbReference>
<feature type="domain" description="Core-binding (CB)" evidence="6">
    <location>
        <begin position="114"/>
        <end position="199"/>
    </location>
</feature>
<dbReference type="InterPro" id="IPR010998">
    <property type="entry name" value="Integrase_recombinase_N"/>
</dbReference>
<dbReference type="KEGG" id="sbar:H5V43_12840"/>
<reference evidence="7 9" key="2">
    <citation type="journal article" date="2013" name="Environ. Sci. Technol.">
        <title>The 4-tert-butylphenol-utilizing bacterium Sphingobium fuliginis OMI can degrade bisphenols via phenolic ring hydroxylation and meta-cleavage pathway.</title>
        <authorList>
            <person name="Ogata Y."/>
            <person name="Goda S."/>
            <person name="Toyama T."/>
            <person name="Sei K."/>
            <person name="Ike M."/>
        </authorList>
    </citation>
    <scope>NUCLEOTIDE SEQUENCE [LARGE SCALE GENOMIC DNA]</scope>
    <source>
        <strain evidence="7 9">OMI</strain>
    </source>
</reference>
<reference evidence="8" key="6">
    <citation type="journal article" date="2021" name="Microbiol. Resour. Announc.">
        <title>Complete Genome Sequence of Sphingobium barthaii KK22, a High-Molecular-Weight Polycyclic Aromatic Hydrocarbon-Degrading Soil Bacterium.</title>
        <authorList>
            <person name="Mori J.F."/>
            <person name="Kanaly R.A."/>
        </authorList>
    </citation>
    <scope>NUCLEOTIDE SEQUENCE</scope>
    <source>
        <strain evidence="8">KK22</strain>
    </source>
</reference>
<feature type="domain" description="Tyr recombinase" evidence="5">
    <location>
        <begin position="222"/>
        <end position="406"/>
    </location>
</feature>
<name>A0A292ZN72_SPHSA</name>
<dbReference type="InterPro" id="IPR011010">
    <property type="entry name" value="DNA_brk_join_enz"/>
</dbReference>
<gene>
    <name evidence="8" type="ORF">H5V43_12840</name>
    <name evidence="7" type="ORF">SFOMI_4911</name>
</gene>
<sequence>MTLDDFLNGSWTVRDLRAGPFRDCIDLYTARLRKDGYSTVTARYSVRIVNCFIQWLFKHRFDRGDISDQLVDRFFRDEDRGCGLRGGDPASIDRFVEVLREAGIVASAVPRPPSPADQILERFRAYLDHRHGLSARSCAAYIKFTRPFLRDMSIAGPDDFAGLTTADVLGYVERRARDASAATAVAMCSRLRSFLRYLQVEGLIADDLAACVPPVKKWRFTALPTYLSAAQLEQVLQHCDRSTASGRRDYAVLLLLSRLGLRAHEVATLKIDDIDWRAGQFRIRGKGRQQAIMPLPPDVGAAIAAYLERGRPVSDRRQVFLKAYPPHSGFPPATGIRDIAARALRRAGISDIAHRGSHIFRHSLATELLRSGAALTQISQVLRHKDADTTRIYAKVDLASLRTLSLPWPGGLQ</sequence>
<keyword evidence="2 4" id="KW-0238">DNA-binding</keyword>
<accession>A0A292ZN72</accession>